<gene>
    <name evidence="3" type="primary">BQ5605_C002g01521</name>
    <name evidence="3" type="ORF">BQ5605_C002G01521</name>
</gene>
<protein>
    <submittedName>
        <fullName evidence="3">BQ5605_C002g01521 protein</fullName>
    </submittedName>
</protein>
<name>A0A2X0M2W2_9BASI</name>
<keyword evidence="4" id="KW-1185">Reference proteome</keyword>
<dbReference type="STRING" id="796604.A0A2X0M2W2"/>
<feature type="region of interest" description="Disordered" evidence="1">
    <location>
        <begin position="369"/>
        <end position="420"/>
    </location>
</feature>
<organism evidence="3 4">
    <name type="scientific">Microbotryum silenes-dioicae</name>
    <dbReference type="NCBI Taxonomy" id="796604"/>
    <lineage>
        <taxon>Eukaryota</taxon>
        <taxon>Fungi</taxon>
        <taxon>Dikarya</taxon>
        <taxon>Basidiomycota</taxon>
        <taxon>Pucciniomycotina</taxon>
        <taxon>Microbotryomycetes</taxon>
        <taxon>Microbotryales</taxon>
        <taxon>Microbotryaceae</taxon>
        <taxon>Microbotryum</taxon>
    </lineage>
</organism>
<feature type="transmembrane region" description="Helical" evidence="2">
    <location>
        <begin position="268"/>
        <end position="288"/>
    </location>
</feature>
<accession>A0A2X0M2W2</accession>
<feature type="transmembrane region" description="Helical" evidence="2">
    <location>
        <begin position="233"/>
        <end position="262"/>
    </location>
</feature>
<evidence type="ECO:0000313" key="3">
    <source>
        <dbReference type="EMBL" id="SGY33655.1"/>
    </source>
</evidence>
<dbReference type="PANTHER" id="PTHR40465">
    <property type="entry name" value="CHROMOSOME 1, WHOLE GENOME SHOTGUN SEQUENCE"/>
    <property type="match status" value="1"/>
</dbReference>
<dbReference type="AlphaFoldDB" id="A0A2X0M2W2"/>
<proteinExistence type="predicted"/>
<dbReference type="EMBL" id="FQNC01000041">
    <property type="protein sequence ID" value="SGY33655.1"/>
    <property type="molecule type" value="Genomic_DNA"/>
</dbReference>
<keyword evidence="2" id="KW-0812">Transmembrane</keyword>
<keyword evidence="2" id="KW-0472">Membrane</keyword>
<feature type="transmembrane region" description="Helical" evidence="2">
    <location>
        <begin position="32"/>
        <end position="54"/>
    </location>
</feature>
<evidence type="ECO:0000313" key="4">
    <source>
        <dbReference type="Proteomes" id="UP000249464"/>
    </source>
</evidence>
<feature type="transmembrane region" description="Helical" evidence="2">
    <location>
        <begin position="66"/>
        <end position="87"/>
    </location>
</feature>
<feature type="transmembrane region" description="Helical" evidence="2">
    <location>
        <begin position="141"/>
        <end position="162"/>
    </location>
</feature>
<evidence type="ECO:0000256" key="1">
    <source>
        <dbReference type="SAM" id="MobiDB-lite"/>
    </source>
</evidence>
<dbReference type="PANTHER" id="PTHR40465:SF1">
    <property type="entry name" value="DUF6534 DOMAIN-CONTAINING PROTEIN"/>
    <property type="match status" value="1"/>
</dbReference>
<feature type="compositionally biased region" description="Basic and acidic residues" evidence="1">
    <location>
        <begin position="405"/>
        <end position="420"/>
    </location>
</feature>
<feature type="transmembrane region" description="Helical" evidence="2">
    <location>
        <begin position="107"/>
        <end position="129"/>
    </location>
</feature>
<reference evidence="3 4" key="1">
    <citation type="submission" date="2016-11" db="EMBL/GenBank/DDBJ databases">
        <authorList>
            <person name="Jaros S."/>
            <person name="Januszkiewicz K."/>
            <person name="Wedrychowicz H."/>
        </authorList>
    </citation>
    <scope>NUCLEOTIDE SEQUENCE [LARGE SCALE GENOMIC DNA]</scope>
</reference>
<evidence type="ECO:0000256" key="2">
    <source>
        <dbReference type="SAM" id="Phobius"/>
    </source>
</evidence>
<keyword evidence="2" id="KW-1133">Transmembrane helix</keyword>
<dbReference type="Proteomes" id="UP000249464">
    <property type="component" value="Unassembled WGS sequence"/>
</dbReference>
<sequence length="420" mass="46273">MGVNLSTIDQADYPQGPSATQLNAGYTLGPLFVGWTTSIFLMGTVVSWGVTYFTRQTKDRAWVRTLVGIAIFGDIVTALFNAASIVRRGKNQDRSNYAISLLEAPDALALLSGGLCAVAAQTFFSVRAYRLLPSRRYRYPFAFLAGGLIAVSFGGAVGITTVELMNHGSTDETRGARPGTYELLFTLAEVWLWASVAVDGLLSTMLIVRLAVNRKEIGQRSSKMDQATGTSLLLLDFMRLAFECAVLTMLFATVGAILFVSTTETTNLSYAFTNALPGLYTLSLLWAVNATHRLRQEMQNIDPSAMVQLVWNFAEDDENQISREGRLGELARGEGLAVSLRRSAAPRKAVKQLGHEVNLLTINRMTISQVSGRRSPRHPDLTLELDDEDDEHRNHFDDVTGYTRRSSEMKLRASDEEARV</sequence>
<feature type="transmembrane region" description="Helical" evidence="2">
    <location>
        <begin position="190"/>
        <end position="212"/>
    </location>
</feature>